<evidence type="ECO:0000256" key="5">
    <source>
        <dbReference type="ARBA" id="ARBA00023004"/>
    </source>
</evidence>
<reference evidence="8 9" key="1">
    <citation type="journal article" date="2019" name="Int. J. Syst. Evol. Microbiol.">
        <title>The Global Catalogue of Microorganisms (GCM) 10K type strain sequencing project: providing services to taxonomists for standard genome sequencing and annotation.</title>
        <authorList>
            <consortium name="The Broad Institute Genomics Platform"/>
            <consortium name="The Broad Institute Genome Sequencing Center for Infectious Disease"/>
            <person name="Wu L."/>
            <person name="Ma J."/>
        </authorList>
    </citation>
    <scope>NUCLEOTIDE SEQUENCE [LARGE SCALE GENOMIC DNA]</scope>
    <source>
        <strain evidence="8 9">NBRC 111368</strain>
    </source>
</reference>
<evidence type="ECO:0000313" key="8">
    <source>
        <dbReference type="EMBL" id="MFC6725337.1"/>
    </source>
</evidence>
<dbReference type="Pfam" id="PF00067">
    <property type="entry name" value="p450"/>
    <property type="match status" value="1"/>
</dbReference>
<evidence type="ECO:0000256" key="3">
    <source>
        <dbReference type="ARBA" id="ARBA00022723"/>
    </source>
</evidence>
<gene>
    <name evidence="8" type="ORF">ACFQE1_13350</name>
</gene>
<dbReference type="InterPro" id="IPR017972">
    <property type="entry name" value="Cyt_P450_CS"/>
</dbReference>
<evidence type="ECO:0000313" key="9">
    <source>
        <dbReference type="Proteomes" id="UP001596328"/>
    </source>
</evidence>
<dbReference type="Gene3D" id="1.10.630.10">
    <property type="entry name" value="Cytochrome P450"/>
    <property type="match status" value="1"/>
</dbReference>
<keyword evidence="3 7" id="KW-0479">Metal-binding</keyword>
<comment type="caution">
    <text evidence="8">The sequence shown here is derived from an EMBL/GenBank/DDBJ whole genome shotgun (WGS) entry which is preliminary data.</text>
</comment>
<dbReference type="GO" id="GO:0004497">
    <property type="term" value="F:monooxygenase activity"/>
    <property type="evidence" value="ECO:0007669"/>
    <property type="project" value="UniProtKB-KW"/>
</dbReference>
<dbReference type="InterPro" id="IPR036396">
    <property type="entry name" value="Cyt_P450_sf"/>
</dbReference>
<dbReference type="AlphaFoldDB" id="A0ABD5S2A0"/>
<keyword evidence="6 7" id="KW-0503">Monooxygenase</keyword>
<comment type="similarity">
    <text evidence="1 7">Belongs to the cytochrome P450 family.</text>
</comment>
<dbReference type="PROSITE" id="PS00086">
    <property type="entry name" value="CYTOCHROME_P450"/>
    <property type="match status" value="1"/>
</dbReference>
<dbReference type="InterPro" id="IPR001128">
    <property type="entry name" value="Cyt_P450"/>
</dbReference>
<dbReference type="Proteomes" id="UP001596328">
    <property type="component" value="Unassembled WGS sequence"/>
</dbReference>
<feature type="non-terminal residue" evidence="8">
    <location>
        <position position="1"/>
    </location>
</feature>
<keyword evidence="9" id="KW-1185">Reference proteome</keyword>
<keyword evidence="5 7" id="KW-0408">Iron</keyword>
<proteinExistence type="inferred from homology"/>
<dbReference type="InterPro" id="IPR050196">
    <property type="entry name" value="Cytochrome_P450_Monoox"/>
</dbReference>
<dbReference type="PRINTS" id="PR00463">
    <property type="entry name" value="EP450I"/>
</dbReference>
<evidence type="ECO:0000256" key="2">
    <source>
        <dbReference type="ARBA" id="ARBA00022617"/>
    </source>
</evidence>
<accession>A0ABD5S2A0</accession>
<dbReference type="PANTHER" id="PTHR24291">
    <property type="entry name" value="CYTOCHROME P450 FAMILY 4"/>
    <property type="match status" value="1"/>
</dbReference>
<evidence type="ECO:0000256" key="1">
    <source>
        <dbReference type="ARBA" id="ARBA00010617"/>
    </source>
</evidence>
<keyword evidence="4 7" id="KW-0560">Oxidoreductase</keyword>
<dbReference type="PANTHER" id="PTHR24291:SF50">
    <property type="entry name" value="BIFUNCTIONAL ALBAFLAVENONE MONOOXYGENASE_TERPENE SYNTHASE"/>
    <property type="match status" value="1"/>
</dbReference>
<dbReference type="SUPFAM" id="SSF48264">
    <property type="entry name" value="Cytochrome P450"/>
    <property type="match status" value="1"/>
</dbReference>
<dbReference type="GO" id="GO:0046872">
    <property type="term" value="F:metal ion binding"/>
    <property type="evidence" value="ECO:0007669"/>
    <property type="project" value="UniProtKB-KW"/>
</dbReference>
<evidence type="ECO:0000256" key="7">
    <source>
        <dbReference type="RuleBase" id="RU000461"/>
    </source>
</evidence>
<dbReference type="InterPro" id="IPR002401">
    <property type="entry name" value="Cyt_P450_E_grp-I"/>
</dbReference>
<evidence type="ECO:0000256" key="6">
    <source>
        <dbReference type="ARBA" id="ARBA00023033"/>
    </source>
</evidence>
<name>A0ABD5S2A0_9EURY</name>
<dbReference type="PRINTS" id="PR00385">
    <property type="entry name" value="P450"/>
</dbReference>
<keyword evidence="2 7" id="KW-0349">Heme</keyword>
<dbReference type="EMBL" id="JBHSWU010000481">
    <property type="protein sequence ID" value="MFC6725337.1"/>
    <property type="molecule type" value="Genomic_DNA"/>
</dbReference>
<protein>
    <submittedName>
        <fullName evidence="8">Cytochrome P450</fullName>
    </submittedName>
</protein>
<evidence type="ECO:0000256" key="4">
    <source>
        <dbReference type="ARBA" id="ARBA00023002"/>
    </source>
</evidence>
<sequence length="223" mass="25233">GDDLVSALLAAEDERGKGMDHEQLRDEVKTLLLAGHETTALALTFAVFSLAQRPEVERRLVEELETVLGGRTPTVDDLDDLSYTERVATETMRLYPPVYGMLREPTEEVDIGGYAVPEGTTISINQWVVHRDPRWYDDPMAFRPERWTPEMREELPRFAYFPFSGGPRRCIGDRFAVQEAKLVLATLYQRYHFELVSSPSLSLAAAITARPKEPVEAAVHERS</sequence>
<organism evidence="8 9">
    <name type="scientific">Halobium palmae</name>
    <dbReference type="NCBI Taxonomy" id="1776492"/>
    <lineage>
        <taxon>Archaea</taxon>
        <taxon>Methanobacteriati</taxon>
        <taxon>Methanobacteriota</taxon>
        <taxon>Stenosarchaea group</taxon>
        <taxon>Halobacteria</taxon>
        <taxon>Halobacteriales</taxon>
        <taxon>Haloferacaceae</taxon>
        <taxon>Halobium</taxon>
    </lineage>
</organism>